<proteinExistence type="inferred from homology"/>
<dbReference type="InterPro" id="IPR046450">
    <property type="entry name" value="PA_dom_sf"/>
</dbReference>
<organism evidence="7 8">
    <name type="scientific">Neolecta irregularis (strain DAH-3)</name>
    <dbReference type="NCBI Taxonomy" id="1198029"/>
    <lineage>
        <taxon>Eukaryota</taxon>
        <taxon>Fungi</taxon>
        <taxon>Dikarya</taxon>
        <taxon>Ascomycota</taxon>
        <taxon>Taphrinomycotina</taxon>
        <taxon>Neolectales</taxon>
        <taxon>Neolectaceae</taxon>
        <taxon>Neolecta</taxon>
    </lineage>
</organism>
<dbReference type="CDD" id="cd02121">
    <property type="entry name" value="PA_GCPII_like"/>
    <property type="match status" value="1"/>
</dbReference>
<dbReference type="CDD" id="cd08022">
    <property type="entry name" value="M28_PSMA_like"/>
    <property type="match status" value="1"/>
</dbReference>
<dbReference type="InterPro" id="IPR007484">
    <property type="entry name" value="Peptidase_M28"/>
</dbReference>
<evidence type="ECO:0000259" key="4">
    <source>
        <dbReference type="Pfam" id="PF02225"/>
    </source>
</evidence>
<dbReference type="InterPro" id="IPR007365">
    <property type="entry name" value="TFR-like_dimer_dom"/>
</dbReference>
<dbReference type="GO" id="GO:0004180">
    <property type="term" value="F:carboxypeptidase activity"/>
    <property type="evidence" value="ECO:0007669"/>
    <property type="project" value="UniProtKB-KW"/>
</dbReference>
<comment type="caution">
    <text evidence="7">The sequence shown here is derived from an EMBL/GenBank/DDBJ whole genome shotgun (WGS) entry which is preliminary data.</text>
</comment>
<sequence length="817" mass="91368">MYNTQNNSLLPPSYENATHSSGDLQDHSSEQDVFLSLESSPRSSSSIYSLHRELVSFDLEDLSPPKKFINVKYLYYRFRQRVEWVFSCLDTIRPICANTGSFRNAVLVLFCVSIIVLFNYLHILPPWNSKSLEKHDIQRYILTAPSIGRMRRHISYLSSKNTMPGTKSAWEVTLYVQDQLKSYGLDQVNLSKYFVYLNFPKEDGRKVAIVDPPELQYEAPLREREAEGEPLVTLPPTPSSLSPVYPSNGLVFHGHSKAGNVFGHLIYANYGSREDFEYLVAGNISVNGSIVLVRNGESRSSQASKVKAAQEAGAVGCIIYFDPADTGFLKGDIYPDGIWGDQYSVERGSVSLTSHAPGDVLTPGYAASLSAKRISKDNNSALVNIPSIPLSWSDAQPLLQALKNRGKKLEEPWKGGVPDVEWWTGDSTGPRVNLVNEQREEEKQEINNIIGKIDGREQNTLQIIVGNHRDAWGPGASNPHSGTAVLLEVARILGSLVKQSKWRPRRSIIFASWDAKEYNIIGSTEYVEDNLLSLKNGGVAYINVDTAVAGPKFKANASPLLNDVLMRIMDLVQDPHSNKTLLEEWGDQVPGPLAADSDYVAFQDFAGVASLDMSFDGRTGVDHTAHDSIRWLENFGDPGFKYHRAMAQLWALLILELADEAVMPINVISYGNSISLYINQLESYALSHDAKDLKFDELREAARSLTQNAEIFRLWEQEWAAFVQSSQGYETSFVMLARYNYNIRMEQFEKLFLDSKGLPGREWYKHVIFGPQVWPGCNNFTFPGVLDAIDQRNLILAQGEIDKIAKIVTQAGESLIS</sequence>
<evidence type="ECO:0000259" key="6">
    <source>
        <dbReference type="Pfam" id="PF04389"/>
    </source>
</evidence>
<dbReference type="Pfam" id="PF04389">
    <property type="entry name" value="Peptidase_M28"/>
    <property type="match status" value="1"/>
</dbReference>
<comment type="similarity">
    <text evidence="1">Belongs to the peptidase M28 family. M28B subfamily.</text>
</comment>
<name>A0A1U7LNP6_NEOID</name>
<dbReference type="SUPFAM" id="SSF47672">
    <property type="entry name" value="Transferrin receptor-like dimerisation domain"/>
    <property type="match status" value="1"/>
</dbReference>
<dbReference type="Gene3D" id="3.40.630.10">
    <property type="entry name" value="Zn peptidases"/>
    <property type="match status" value="1"/>
</dbReference>
<keyword evidence="3" id="KW-0472">Membrane</keyword>
<keyword evidence="8" id="KW-1185">Reference proteome</keyword>
<keyword evidence="7" id="KW-0121">Carboxypeptidase</keyword>
<gene>
    <name evidence="7" type="ORF">NEOLI_003407</name>
</gene>
<evidence type="ECO:0000313" key="7">
    <source>
        <dbReference type="EMBL" id="OLL24274.1"/>
    </source>
</evidence>
<feature type="compositionally biased region" description="Polar residues" evidence="2">
    <location>
        <begin position="1"/>
        <end position="23"/>
    </location>
</feature>
<keyword evidence="3" id="KW-1133">Transmembrane helix</keyword>
<dbReference type="InterPro" id="IPR039373">
    <property type="entry name" value="Peptidase_M28B"/>
</dbReference>
<accession>A0A1U7LNP6</accession>
<dbReference type="FunFam" id="3.40.630.10:FF:000101">
    <property type="entry name" value="N-acetylated alpha-linked acidic dipeptidase like 1"/>
    <property type="match status" value="1"/>
</dbReference>
<evidence type="ECO:0000256" key="3">
    <source>
        <dbReference type="SAM" id="Phobius"/>
    </source>
</evidence>
<feature type="domain" description="PA" evidence="4">
    <location>
        <begin position="263"/>
        <end position="328"/>
    </location>
</feature>
<keyword evidence="7" id="KW-0378">Hydrolase</keyword>
<dbReference type="InterPro" id="IPR036757">
    <property type="entry name" value="TFR-like_dimer_dom_sf"/>
</dbReference>
<feature type="domain" description="Peptidase M28" evidence="6">
    <location>
        <begin position="448"/>
        <end position="630"/>
    </location>
</feature>
<dbReference type="STRING" id="1198029.A0A1U7LNP6"/>
<keyword evidence="3" id="KW-0812">Transmembrane</keyword>
<evidence type="ECO:0000256" key="1">
    <source>
        <dbReference type="ARBA" id="ARBA00005634"/>
    </source>
</evidence>
<dbReference type="SUPFAM" id="SSF53187">
    <property type="entry name" value="Zn-dependent exopeptidases"/>
    <property type="match status" value="1"/>
</dbReference>
<dbReference type="Pfam" id="PF02225">
    <property type="entry name" value="PA"/>
    <property type="match status" value="1"/>
</dbReference>
<feature type="domain" description="Transferrin receptor-like dimerisation" evidence="5">
    <location>
        <begin position="693"/>
        <end position="815"/>
    </location>
</feature>
<evidence type="ECO:0000259" key="5">
    <source>
        <dbReference type="Pfam" id="PF04253"/>
    </source>
</evidence>
<dbReference type="OrthoDB" id="5841748at2759"/>
<protein>
    <submittedName>
        <fullName evidence="7">Putative glutamate carboxypeptidase</fullName>
    </submittedName>
</protein>
<dbReference type="PANTHER" id="PTHR10404:SF71">
    <property type="entry name" value="CARBOXYPEPTIDASE TRE2, PUTATIVE (AFU_ORTHOLOGUE AFUA_3G10650)-RELATED"/>
    <property type="match status" value="1"/>
</dbReference>
<evidence type="ECO:0000256" key="2">
    <source>
        <dbReference type="SAM" id="MobiDB-lite"/>
    </source>
</evidence>
<dbReference type="Pfam" id="PF04253">
    <property type="entry name" value="TFR_dimer"/>
    <property type="match status" value="1"/>
</dbReference>
<dbReference type="AlphaFoldDB" id="A0A1U7LNP6"/>
<keyword evidence="7" id="KW-0645">Protease</keyword>
<dbReference type="EMBL" id="LXFE01000900">
    <property type="protein sequence ID" value="OLL24274.1"/>
    <property type="molecule type" value="Genomic_DNA"/>
</dbReference>
<feature type="region of interest" description="Disordered" evidence="2">
    <location>
        <begin position="1"/>
        <end position="26"/>
    </location>
</feature>
<dbReference type="SUPFAM" id="SSF52025">
    <property type="entry name" value="PA domain"/>
    <property type="match status" value="1"/>
</dbReference>
<dbReference type="Gene3D" id="1.20.930.40">
    <property type="entry name" value="Transferrin receptor-like, dimerisation domain"/>
    <property type="match status" value="1"/>
</dbReference>
<reference evidence="7 8" key="1">
    <citation type="submission" date="2016-04" db="EMBL/GenBank/DDBJ databases">
        <title>Evolutionary innovation and constraint leading to complex multicellularity in the Ascomycota.</title>
        <authorList>
            <person name="Cisse O."/>
            <person name="Nguyen A."/>
            <person name="Hewitt D.A."/>
            <person name="Jedd G."/>
            <person name="Stajich J.E."/>
        </authorList>
    </citation>
    <scope>NUCLEOTIDE SEQUENCE [LARGE SCALE GENOMIC DNA]</scope>
    <source>
        <strain evidence="7 8">DAH-3</strain>
    </source>
</reference>
<dbReference type="Gene3D" id="3.50.30.30">
    <property type="match status" value="1"/>
</dbReference>
<dbReference type="Proteomes" id="UP000186594">
    <property type="component" value="Unassembled WGS sequence"/>
</dbReference>
<feature type="transmembrane region" description="Helical" evidence="3">
    <location>
        <begin position="102"/>
        <end position="121"/>
    </location>
</feature>
<dbReference type="InterPro" id="IPR003137">
    <property type="entry name" value="PA_domain"/>
</dbReference>
<dbReference type="PANTHER" id="PTHR10404">
    <property type="entry name" value="N-ACETYLATED-ALPHA-LINKED ACIDIC DIPEPTIDASE"/>
    <property type="match status" value="1"/>
</dbReference>
<dbReference type="OMA" id="YPRKDGR"/>
<evidence type="ECO:0000313" key="8">
    <source>
        <dbReference type="Proteomes" id="UP000186594"/>
    </source>
</evidence>